<dbReference type="Proteomes" id="UP000240883">
    <property type="component" value="Unassembled WGS sequence"/>
</dbReference>
<reference evidence="1 2" key="1">
    <citation type="journal article" date="2018" name="Front. Microbiol.">
        <title>Genome-Wide Analysis of Corynespora cassiicola Leaf Fall Disease Putative Effectors.</title>
        <authorList>
            <person name="Lopez D."/>
            <person name="Ribeiro S."/>
            <person name="Label P."/>
            <person name="Fumanal B."/>
            <person name="Venisse J.S."/>
            <person name="Kohler A."/>
            <person name="de Oliveira R.R."/>
            <person name="Labutti K."/>
            <person name="Lipzen A."/>
            <person name="Lail K."/>
            <person name="Bauer D."/>
            <person name="Ohm R.A."/>
            <person name="Barry K.W."/>
            <person name="Spatafora J."/>
            <person name="Grigoriev I.V."/>
            <person name="Martin F.M."/>
            <person name="Pujade-Renaud V."/>
        </authorList>
    </citation>
    <scope>NUCLEOTIDE SEQUENCE [LARGE SCALE GENOMIC DNA]</scope>
    <source>
        <strain evidence="1 2">Philippines</strain>
    </source>
</reference>
<accession>A0A2T2N8K4</accession>
<proteinExistence type="predicted"/>
<evidence type="ECO:0000313" key="2">
    <source>
        <dbReference type="Proteomes" id="UP000240883"/>
    </source>
</evidence>
<dbReference type="AlphaFoldDB" id="A0A2T2N8K4"/>
<evidence type="ECO:0000313" key="1">
    <source>
        <dbReference type="EMBL" id="PSN61700.1"/>
    </source>
</evidence>
<organism evidence="1 2">
    <name type="scientific">Corynespora cassiicola Philippines</name>
    <dbReference type="NCBI Taxonomy" id="1448308"/>
    <lineage>
        <taxon>Eukaryota</taxon>
        <taxon>Fungi</taxon>
        <taxon>Dikarya</taxon>
        <taxon>Ascomycota</taxon>
        <taxon>Pezizomycotina</taxon>
        <taxon>Dothideomycetes</taxon>
        <taxon>Pleosporomycetidae</taxon>
        <taxon>Pleosporales</taxon>
        <taxon>Corynesporascaceae</taxon>
        <taxon>Corynespora</taxon>
    </lineage>
</organism>
<dbReference type="EMBL" id="KZ678143">
    <property type="protein sequence ID" value="PSN61700.1"/>
    <property type="molecule type" value="Genomic_DNA"/>
</dbReference>
<protein>
    <submittedName>
        <fullName evidence="1">Uncharacterized protein</fullName>
    </submittedName>
</protein>
<keyword evidence="2" id="KW-1185">Reference proteome</keyword>
<gene>
    <name evidence="1" type="ORF">BS50DRAFT_144416</name>
</gene>
<name>A0A2T2N8K4_CORCC</name>
<sequence length="150" mass="17534">MPDAGESDFFKLKPGEDRIGQNHRQYDYVLQCMRVELRKDSPQQGDLEFLCRMIKKLEIHLDIELSASIMLATRVLDRAEQLIRITKEILQLLDRLRDELGSPTWVRALQSELKQLIESRRDILPLQWKAIEGWLKSDRPSSHGNSQLPK</sequence>